<keyword evidence="3" id="KW-1185">Reference proteome</keyword>
<organism evidence="2 3">
    <name type="scientific">Hibiscus sabdariffa</name>
    <name type="common">roselle</name>
    <dbReference type="NCBI Taxonomy" id="183260"/>
    <lineage>
        <taxon>Eukaryota</taxon>
        <taxon>Viridiplantae</taxon>
        <taxon>Streptophyta</taxon>
        <taxon>Embryophyta</taxon>
        <taxon>Tracheophyta</taxon>
        <taxon>Spermatophyta</taxon>
        <taxon>Magnoliopsida</taxon>
        <taxon>eudicotyledons</taxon>
        <taxon>Gunneridae</taxon>
        <taxon>Pentapetalae</taxon>
        <taxon>rosids</taxon>
        <taxon>malvids</taxon>
        <taxon>Malvales</taxon>
        <taxon>Malvaceae</taxon>
        <taxon>Malvoideae</taxon>
        <taxon>Hibiscus</taxon>
    </lineage>
</organism>
<name>A0ABR2DAE4_9ROSI</name>
<sequence length="79" mass="8912">MLGAVGSVLLMGGCVGNGQVLIGVAWAVMEARFREWVFDEWRWVDGWKRSYKGMGAERGALLLDGGCWRLGWVIVRRLR</sequence>
<proteinExistence type="predicted"/>
<comment type="caution">
    <text evidence="2">The sequence shown here is derived from an EMBL/GenBank/DDBJ whole genome shotgun (WGS) entry which is preliminary data.</text>
</comment>
<dbReference type="EMBL" id="JBBPBM010000032">
    <property type="protein sequence ID" value="KAK8533873.1"/>
    <property type="molecule type" value="Genomic_DNA"/>
</dbReference>
<protein>
    <recommendedName>
        <fullName evidence="4">Transmembrane protein</fullName>
    </recommendedName>
</protein>
<accession>A0ABR2DAE4</accession>
<keyword evidence="1" id="KW-1133">Transmembrane helix</keyword>
<keyword evidence="1" id="KW-0472">Membrane</keyword>
<evidence type="ECO:0000256" key="1">
    <source>
        <dbReference type="SAM" id="Phobius"/>
    </source>
</evidence>
<feature type="transmembrane region" description="Helical" evidence="1">
    <location>
        <begin position="6"/>
        <end position="28"/>
    </location>
</feature>
<evidence type="ECO:0008006" key="4">
    <source>
        <dbReference type="Google" id="ProtNLM"/>
    </source>
</evidence>
<evidence type="ECO:0000313" key="2">
    <source>
        <dbReference type="EMBL" id="KAK8533873.1"/>
    </source>
</evidence>
<reference evidence="2 3" key="1">
    <citation type="journal article" date="2024" name="G3 (Bethesda)">
        <title>Genome assembly of Hibiscus sabdariffa L. provides insights into metabolisms of medicinal natural products.</title>
        <authorList>
            <person name="Kim T."/>
        </authorList>
    </citation>
    <scope>NUCLEOTIDE SEQUENCE [LARGE SCALE GENOMIC DNA]</scope>
    <source>
        <strain evidence="2">TK-2024</strain>
        <tissue evidence="2">Old leaves</tissue>
    </source>
</reference>
<evidence type="ECO:0000313" key="3">
    <source>
        <dbReference type="Proteomes" id="UP001472677"/>
    </source>
</evidence>
<gene>
    <name evidence="2" type="ORF">V6N12_047276</name>
</gene>
<keyword evidence="1" id="KW-0812">Transmembrane</keyword>
<dbReference type="Proteomes" id="UP001472677">
    <property type="component" value="Unassembled WGS sequence"/>
</dbReference>